<evidence type="ECO:0000256" key="2">
    <source>
        <dbReference type="ARBA" id="ARBA00022884"/>
    </source>
</evidence>
<dbReference type="SUPFAM" id="SSF54928">
    <property type="entry name" value="RNA-binding domain, RBD"/>
    <property type="match status" value="1"/>
</dbReference>
<dbReference type="AlphaFoldDB" id="A0AAN8PPM2"/>
<evidence type="ECO:0000256" key="5">
    <source>
        <dbReference type="SAM" id="MobiDB-lite"/>
    </source>
</evidence>
<dbReference type="Gene3D" id="3.30.70.330">
    <property type="match status" value="1"/>
</dbReference>
<dbReference type="Proteomes" id="UP001347796">
    <property type="component" value="Unassembled WGS sequence"/>
</dbReference>
<dbReference type="GO" id="GO:0003727">
    <property type="term" value="F:single-stranded RNA binding"/>
    <property type="evidence" value="ECO:0007669"/>
    <property type="project" value="TreeGrafter"/>
</dbReference>
<evidence type="ECO:0000256" key="4">
    <source>
        <dbReference type="PROSITE-ProRule" id="PRU00176"/>
    </source>
</evidence>
<dbReference type="InterPro" id="IPR012677">
    <property type="entry name" value="Nucleotide-bd_a/b_plait_sf"/>
</dbReference>
<dbReference type="CDD" id="cd12336">
    <property type="entry name" value="RRM_RBM7_like"/>
    <property type="match status" value="1"/>
</dbReference>
<dbReference type="PANTHER" id="PTHR13798">
    <property type="entry name" value="RNA BINDING MOTIF RBM PROTEIN -RELATED"/>
    <property type="match status" value="1"/>
</dbReference>
<comment type="caution">
    <text evidence="7">The sequence shown here is derived from an EMBL/GenBank/DDBJ whole genome shotgun (WGS) entry which is preliminary data.</text>
</comment>
<proteinExistence type="predicted"/>
<organism evidence="7 8">
    <name type="scientific">Patella caerulea</name>
    <name type="common">Rayed Mediterranean limpet</name>
    <dbReference type="NCBI Taxonomy" id="87958"/>
    <lineage>
        <taxon>Eukaryota</taxon>
        <taxon>Metazoa</taxon>
        <taxon>Spiralia</taxon>
        <taxon>Lophotrochozoa</taxon>
        <taxon>Mollusca</taxon>
        <taxon>Gastropoda</taxon>
        <taxon>Patellogastropoda</taxon>
        <taxon>Patelloidea</taxon>
        <taxon>Patellidae</taxon>
        <taxon>Patella</taxon>
    </lineage>
</organism>
<dbReference type="PROSITE" id="PS50102">
    <property type="entry name" value="RRM"/>
    <property type="match status" value="1"/>
</dbReference>
<comment type="subcellular location">
    <subcellularLocation>
        <location evidence="1">Nucleus</location>
        <location evidence="1">Nucleoplasm</location>
    </subcellularLocation>
</comment>
<feature type="compositionally biased region" description="Polar residues" evidence="5">
    <location>
        <begin position="193"/>
        <end position="202"/>
    </location>
</feature>
<dbReference type="InterPro" id="IPR000504">
    <property type="entry name" value="RRM_dom"/>
</dbReference>
<gene>
    <name evidence="7" type="ORF">SNE40_017135</name>
</gene>
<name>A0AAN8PPM2_PATCE</name>
<feature type="compositionally biased region" description="Polar residues" evidence="5">
    <location>
        <begin position="130"/>
        <end position="146"/>
    </location>
</feature>
<dbReference type="PANTHER" id="PTHR13798:SF11">
    <property type="entry name" value="RNA-BINDING PROTEIN 7-RELATED"/>
    <property type="match status" value="1"/>
</dbReference>
<sequence>MSDDERTLFVAGFNDDRVTEEILYELFLQAGPLEKVVIPKDKQGIPRRFAFVTFQHAVSVQYAKEVMEGIRLFGRTLNLQNRGGGGNESPRNSPASSPRHFNPDPQNLRPPPNYNRSNTWNGRDSERSPNQRPNNYSPQPELTNPYAQGKNYMSMDVLRGQAPTNNLNMQSMQPREHDSTDARRQRILHQQEMSINMHSQGHQRNRSNDRFMNRSDDRGYNNHDRNHRNRNVHPYGGDKRRRH</sequence>
<feature type="domain" description="RRM" evidence="6">
    <location>
        <begin position="6"/>
        <end position="80"/>
    </location>
</feature>
<keyword evidence="3" id="KW-0539">Nucleus</keyword>
<feature type="region of interest" description="Disordered" evidence="5">
    <location>
        <begin position="193"/>
        <end position="243"/>
    </location>
</feature>
<evidence type="ECO:0000259" key="6">
    <source>
        <dbReference type="PROSITE" id="PS50102"/>
    </source>
</evidence>
<dbReference type="GO" id="GO:0000381">
    <property type="term" value="P:regulation of alternative mRNA splicing, via spliceosome"/>
    <property type="evidence" value="ECO:0007669"/>
    <property type="project" value="TreeGrafter"/>
</dbReference>
<dbReference type="Pfam" id="PF00076">
    <property type="entry name" value="RRM_1"/>
    <property type="match status" value="1"/>
</dbReference>
<dbReference type="InterPro" id="IPR052285">
    <property type="entry name" value="NEXT_complex_subunit"/>
</dbReference>
<feature type="compositionally biased region" description="Basic and acidic residues" evidence="5">
    <location>
        <begin position="206"/>
        <end position="224"/>
    </location>
</feature>
<dbReference type="SMART" id="SM00360">
    <property type="entry name" value="RRM"/>
    <property type="match status" value="1"/>
</dbReference>
<evidence type="ECO:0000256" key="3">
    <source>
        <dbReference type="ARBA" id="ARBA00023242"/>
    </source>
</evidence>
<keyword evidence="2 4" id="KW-0694">RNA-binding</keyword>
<dbReference type="GO" id="GO:0005654">
    <property type="term" value="C:nucleoplasm"/>
    <property type="evidence" value="ECO:0007669"/>
    <property type="project" value="UniProtKB-SubCell"/>
</dbReference>
<reference evidence="7 8" key="1">
    <citation type="submission" date="2024-01" db="EMBL/GenBank/DDBJ databases">
        <title>The genome of the rayed Mediterranean limpet Patella caerulea (Linnaeus, 1758).</title>
        <authorList>
            <person name="Anh-Thu Weber A."/>
            <person name="Halstead-Nussloch G."/>
        </authorList>
    </citation>
    <scope>NUCLEOTIDE SEQUENCE [LARGE SCALE GENOMIC DNA]</scope>
    <source>
        <strain evidence="7">AATW-2023a</strain>
        <tissue evidence="7">Whole specimen</tissue>
    </source>
</reference>
<evidence type="ECO:0000313" key="8">
    <source>
        <dbReference type="Proteomes" id="UP001347796"/>
    </source>
</evidence>
<accession>A0AAN8PPM2</accession>
<feature type="region of interest" description="Disordered" evidence="5">
    <location>
        <begin position="78"/>
        <end position="147"/>
    </location>
</feature>
<dbReference type="InterPro" id="IPR035979">
    <property type="entry name" value="RBD_domain_sf"/>
</dbReference>
<evidence type="ECO:0000313" key="7">
    <source>
        <dbReference type="EMBL" id="KAK6173730.1"/>
    </source>
</evidence>
<protein>
    <recommendedName>
        <fullName evidence="6">RRM domain-containing protein</fullName>
    </recommendedName>
</protein>
<dbReference type="EMBL" id="JAZGQO010000011">
    <property type="protein sequence ID" value="KAK6173730.1"/>
    <property type="molecule type" value="Genomic_DNA"/>
</dbReference>
<evidence type="ECO:0000256" key="1">
    <source>
        <dbReference type="ARBA" id="ARBA00004642"/>
    </source>
</evidence>
<keyword evidence="8" id="KW-1185">Reference proteome</keyword>